<evidence type="ECO:0000313" key="2">
    <source>
        <dbReference type="EMBL" id="TDC22143.1"/>
    </source>
</evidence>
<proteinExistence type="predicted"/>
<keyword evidence="3" id="KW-1185">Reference proteome</keyword>
<gene>
    <name evidence="2" type="ORF">E1261_31635</name>
</gene>
<comment type="caution">
    <text evidence="2">The sequence shown here is derived from an EMBL/GenBank/DDBJ whole genome shotgun (WGS) entry which is preliminary data.</text>
</comment>
<dbReference type="RefSeq" id="WP_132413050.1">
    <property type="nucleotide sequence ID" value="NZ_SMKA01000198.1"/>
</dbReference>
<dbReference type="GO" id="GO:0016747">
    <property type="term" value="F:acyltransferase activity, transferring groups other than amino-acyl groups"/>
    <property type="evidence" value="ECO:0007669"/>
    <property type="project" value="InterPro"/>
</dbReference>
<evidence type="ECO:0000259" key="1">
    <source>
        <dbReference type="Pfam" id="PF00583"/>
    </source>
</evidence>
<dbReference type="InterPro" id="IPR016181">
    <property type="entry name" value="Acyl_CoA_acyltransferase"/>
</dbReference>
<name>A0A4R4PJN0_9ACTN</name>
<dbReference type="CDD" id="cd04301">
    <property type="entry name" value="NAT_SF"/>
    <property type="match status" value="1"/>
</dbReference>
<sequence length="129" mass="14419">MTVEFYVTLFGMFSWQGQAQQYPRTGDPGISYFRGDVPGHGLGYVDCLLYRNADGELVGILNHFPADMPPYEDKGNVTLLVRPDHQRQGIGSRLWAEAVERYGVKFEGQSFTEDGAHFATTVTLRQAQG</sequence>
<dbReference type="Pfam" id="PF00583">
    <property type="entry name" value="Acetyltransf_1"/>
    <property type="match status" value="1"/>
</dbReference>
<evidence type="ECO:0000313" key="3">
    <source>
        <dbReference type="Proteomes" id="UP000295075"/>
    </source>
</evidence>
<protein>
    <submittedName>
        <fullName evidence="2">N-acetyltransferase</fullName>
    </submittedName>
</protein>
<dbReference type="AlphaFoldDB" id="A0A4R4PJN0"/>
<organism evidence="2 3">
    <name type="scientific">Kribbella albertanoniae</name>
    <dbReference type="NCBI Taxonomy" id="1266829"/>
    <lineage>
        <taxon>Bacteria</taxon>
        <taxon>Bacillati</taxon>
        <taxon>Actinomycetota</taxon>
        <taxon>Actinomycetes</taxon>
        <taxon>Propionibacteriales</taxon>
        <taxon>Kribbellaceae</taxon>
        <taxon>Kribbella</taxon>
    </lineage>
</organism>
<feature type="domain" description="N-acetyltransferase" evidence="1">
    <location>
        <begin position="49"/>
        <end position="101"/>
    </location>
</feature>
<dbReference type="Proteomes" id="UP000295075">
    <property type="component" value="Unassembled WGS sequence"/>
</dbReference>
<reference evidence="2 3" key="1">
    <citation type="submission" date="2019-03" db="EMBL/GenBank/DDBJ databases">
        <title>Draft genome sequences of novel Actinobacteria.</title>
        <authorList>
            <person name="Sahin N."/>
            <person name="Ay H."/>
            <person name="Saygin H."/>
        </authorList>
    </citation>
    <scope>NUCLEOTIDE SEQUENCE [LARGE SCALE GENOMIC DNA]</scope>
    <source>
        <strain evidence="2 3">JCM 30547</strain>
    </source>
</reference>
<accession>A0A4R4PJN0</accession>
<dbReference type="SUPFAM" id="SSF55729">
    <property type="entry name" value="Acyl-CoA N-acyltransferases (Nat)"/>
    <property type="match status" value="1"/>
</dbReference>
<dbReference type="EMBL" id="SMKA01000198">
    <property type="protein sequence ID" value="TDC22143.1"/>
    <property type="molecule type" value="Genomic_DNA"/>
</dbReference>
<keyword evidence="2" id="KW-0808">Transferase</keyword>
<dbReference type="Gene3D" id="3.40.630.30">
    <property type="match status" value="1"/>
</dbReference>
<dbReference type="OrthoDB" id="9788300at2"/>
<dbReference type="InterPro" id="IPR000182">
    <property type="entry name" value="GNAT_dom"/>
</dbReference>